<dbReference type="EMBL" id="CM004390">
    <property type="protein sequence ID" value="OAY51404.1"/>
    <property type="molecule type" value="Genomic_DNA"/>
</dbReference>
<name>A0A2C9VZQ6_MANES</name>
<reference evidence="1" key="1">
    <citation type="submission" date="2016-02" db="EMBL/GenBank/DDBJ databases">
        <title>WGS assembly of Manihot esculenta.</title>
        <authorList>
            <person name="Bredeson J.V."/>
            <person name="Prochnik S.E."/>
            <person name="Lyons J.B."/>
            <person name="Schmutz J."/>
            <person name="Grimwood J."/>
            <person name="Vrebalov J."/>
            <person name="Bart R.S."/>
            <person name="Amuge T."/>
            <person name="Ferguson M.E."/>
            <person name="Green R."/>
            <person name="Putnam N."/>
            <person name="Stites J."/>
            <person name="Rounsley S."/>
            <person name="Rokhsar D.S."/>
        </authorList>
    </citation>
    <scope>NUCLEOTIDE SEQUENCE [LARGE SCALE GENOMIC DNA]</scope>
    <source>
        <tissue evidence="1">Leaf</tissue>
    </source>
</reference>
<protein>
    <submittedName>
        <fullName evidence="1">Uncharacterized protein</fullName>
    </submittedName>
</protein>
<organism evidence="1">
    <name type="scientific">Manihot esculenta</name>
    <name type="common">Cassava</name>
    <name type="synonym">Jatropha manihot</name>
    <dbReference type="NCBI Taxonomy" id="3983"/>
    <lineage>
        <taxon>Eukaryota</taxon>
        <taxon>Viridiplantae</taxon>
        <taxon>Streptophyta</taxon>
        <taxon>Embryophyta</taxon>
        <taxon>Tracheophyta</taxon>
        <taxon>Spermatophyta</taxon>
        <taxon>Magnoliopsida</taxon>
        <taxon>eudicotyledons</taxon>
        <taxon>Gunneridae</taxon>
        <taxon>Pentapetalae</taxon>
        <taxon>rosids</taxon>
        <taxon>fabids</taxon>
        <taxon>Malpighiales</taxon>
        <taxon>Euphorbiaceae</taxon>
        <taxon>Crotonoideae</taxon>
        <taxon>Manihoteae</taxon>
        <taxon>Manihot</taxon>
    </lineage>
</organism>
<accession>A0A2C9VZQ6</accession>
<dbReference type="AlphaFoldDB" id="A0A2C9VZQ6"/>
<evidence type="ECO:0000313" key="1">
    <source>
        <dbReference type="EMBL" id="OAY51404.1"/>
    </source>
</evidence>
<gene>
    <name evidence="1" type="ORF">MANES_04G003700</name>
</gene>
<sequence>MSGYQMMTNLWKLPTTSESENLRISSFAHKNGQWNWEKFNRILLVLVIIFIASIEPPSTVKGLDHYQKEKEWNLFTDIAKK</sequence>
<proteinExistence type="predicted"/>